<dbReference type="InterPro" id="IPR036599">
    <property type="entry name" value="DNA_ligase_N_sf"/>
</dbReference>
<comment type="catalytic activity">
    <reaction evidence="13 14">
        <text>ATP + (deoxyribonucleotide)n-3'-hydroxyl + 5'-phospho-(deoxyribonucleotide)m = (deoxyribonucleotide)n+m + AMP + diphosphate.</text>
        <dbReference type="EC" id="6.5.1.1"/>
    </reaction>
</comment>
<evidence type="ECO:0000313" key="18">
    <source>
        <dbReference type="Proteomes" id="UP000011081"/>
    </source>
</evidence>
<dbReference type="EC" id="6.5.1.1" evidence="14"/>
<dbReference type="EMBL" id="GL877447">
    <property type="protein sequence ID" value="ELA46386.1"/>
    <property type="molecule type" value="Genomic_DNA"/>
</dbReference>
<evidence type="ECO:0000256" key="4">
    <source>
        <dbReference type="ARBA" id="ARBA00022618"/>
    </source>
</evidence>
<dbReference type="Gene3D" id="3.30.1490.70">
    <property type="match status" value="1"/>
</dbReference>
<keyword evidence="7 14" id="KW-0227">DNA damage</keyword>
<keyword evidence="5" id="KW-0235">DNA replication</keyword>
<dbReference type="GO" id="GO:0006281">
    <property type="term" value="P:DNA repair"/>
    <property type="evidence" value="ECO:0007669"/>
    <property type="project" value="UniProtKB-KW"/>
</dbReference>
<evidence type="ECO:0000256" key="9">
    <source>
        <dbReference type="ARBA" id="ARBA00023172"/>
    </source>
</evidence>
<keyword evidence="9 14" id="KW-0233">DNA recombination</keyword>
<evidence type="ECO:0000256" key="12">
    <source>
        <dbReference type="ARBA" id="ARBA00023306"/>
    </source>
</evidence>
<dbReference type="OrthoDB" id="206088at2759"/>
<dbReference type="FunCoup" id="L2GRW8">
    <property type="interactions" value="183"/>
</dbReference>
<dbReference type="GO" id="GO:0005634">
    <property type="term" value="C:nucleus"/>
    <property type="evidence" value="ECO:0007669"/>
    <property type="project" value="UniProtKB-SubCell"/>
</dbReference>
<name>L2GRW8_VAVCU</name>
<dbReference type="OMA" id="DERSHAW"/>
<dbReference type="SUPFAM" id="SSF117018">
    <property type="entry name" value="ATP-dependent DNA ligase DNA-binding domain"/>
    <property type="match status" value="1"/>
</dbReference>
<dbReference type="GO" id="GO:0005524">
    <property type="term" value="F:ATP binding"/>
    <property type="evidence" value="ECO:0007669"/>
    <property type="project" value="UniProtKB-KW"/>
</dbReference>
<dbReference type="RefSeq" id="XP_008075121.1">
    <property type="nucleotide sequence ID" value="XM_008076930.1"/>
</dbReference>
<dbReference type="InterPro" id="IPR050191">
    <property type="entry name" value="ATP-dep_DNA_ligase"/>
</dbReference>
<evidence type="ECO:0000256" key="7">
    <source>
        <dbReference type="ARBA" id="ARBA00022763"/>
    </source>
</evidence>
<evidence type="ECO:0000256" key="10">
    <source>
        <dbReference type="ARBA" id="ARBA00023204"/>
    </source>
</evidence>
<dbReference type="NCBIfam" id="TIGR00574">
    <property type="entry name" value="dnl1"/>
    <property type="match status" value="1"/>
</dbReference>
<evidence type="ECO:0000313" key="17">
    <source>
        <dbReference type="EMBL" id="ELA46386.1"/>
    </source>
</evidence>
<dbReference type="PROSITE" id="PS00697">
    <property type="entry name" value="DNA_LIGASE_A1"/>
    <property type="match status" value="1"/>
</dbReference>
<keyword evidence="18" id="KW-1185">Reference proteome</keyword>
<dbReference type="InterPro" id="IPR012309">
    <property type="entry name" value="DNA_ligase_ATP-dep_C"/>
</dbReference>
<dbReference type="GO" id="GO:0006310">
    <property type="term" value="P:DNA recombination"/>
    <property type="evidence" value="ECO:0007669"/>
    <property type="project" value="UniProtKB-KW"/>
</dbReference>
<dbReference type="Proteomes" id="UP000011081">
    <property type="component" value="Unassembled WGS sequence"/>
</dbReference>
<keyword evidence="10 14" id="KW-0234">DNA repair</keyword>
<dbReference type="GO" id="GO:0003677">
    <property type="term" value="F:DNA binding"/>
    <property type="evidence" value="ECO:0007669"/>
    <property type="project" value="InterPro"/>
</dbReference>
<evidence type="ECO:0000256" key="1">
    <source>
        <dbReference type="ARBA" id="ARBA00004123"/>
    </source>
</evidence>
<dbReference type="PANTHER" id="PTHR45674:SF4">
    <property type="entry name" value="DNA LIGASE 1"/>
    <property type="match status" value="1"/>
</dbReference>
<gene>
    <name evidence="17" type="ORF">VCUG_02108</name>
</gene>
<proteinExistence type="inferred from homology"/>
<dbReference type="SUPFAM" id="SSF50249">
    <property type="entry name" value="Nucleic acid-binding proteins"/>
    <property type="match status" value="1"/>
</dbReference>
<evidence type="ECO:0000256" key="15">
    <source>
        <dbReference type="RuleBase" id="RU004196"/>
    </source>
</evidence>
<evidence type="ECO:0000256" key="13">
    <source>
        <dbReference type="ARBA" id="ARBA00034003"/>
    </source>
</evidence>
<dbReference type="Pfam" id="PF01068">
    <property type="entry name" value="DNA_ligase_A_M"/>
    <property type="match status" value="2"/>
</dbReference>
<dbReference type="InterPro" id="IPR016059">
    <property type="entry name" value="DNA_ligase_ATP-dep_CS"/>
</dbReference>
<dbReference type="Pfam" id="PF04675">
    <property type="entry name" value="DNA_ligase_A_N"/>
    <property type="match status" value="1"/>
</dbReference>
<evidence type="ECO:0000256" key="3">
    <source>
        <dbReference type="ARBA" id="ARBA00022598"/>
    </source>
</evidence>
<keyword evidence="11" id="KW-0539">Nucleus</keyword>
<dbReference type="SUPFAM" id="SSF56091">
    <property type="entry name" value="DNA ligase/mRNA capping enzyme, catalytic domain"/>
    <property type="match status" value="2"/>
</dbReference>
<organism evidence="17 18">
    <name type="scientific">Vavraia culicis (isolate floridensis)</name>
    <name type="common">Microsporidian parasite</name>
    <dbReference type="NCBI Taxonomy" id="948595"/>
    <lineage>
        <taxon>Eukaryota</taxon>
        <taxon>Fungi</taxon>
        <taxon>Fungi incertae sedis</taxon>
        <taxon>Microsporidia</taxon>
        <taxon>Pleistophoridae</taxon>
        <taxon>Vavraia</taxon>
    </lineage>
</organism>
<dbReference type="Pfam" id="PF04679">
    <property type="entry name" value="DNA_ligase_A_C"/>
    <property type="match status" value="1"/>
</dbReference>
<dbReference type="Gene3D" id="3.30.470.30">
    <property type="entry name" value="DNA ligase/mRNA capping enzyme"/>
    <property type="match status" value="1"/>
</dbReference>
<dbReference type="PROSITE" id="PS50160">
    <property type="entry name" value="DNA_LIGASE_A3"/>
    <property type="match status" value="1"/>
</dbReference>
<comment type="subcellular location">
    <subcellularLocation>
        <location evidence="1">Nucleus</location>
    </subcellularLocation>
</comment>
<evidence type="ECO:0000256" key="11">
    <source>
        <dbReference type="ARBA" id="ARBA00023242"/>
    </source>
</evidence>
<feature type="domain" description="ATP-dependent DNA ligase family profile" evidence="16">
    <location>
        <begin position="321"/>
        <end position="554"/>
    </location>
</feature>
<reference evidence="18" key="1">
    <citation type="submission" date="2011-03" db="EMBL/GenBank/DDBJ databases">
        <title>The genome sequence of Vavraia culicis strain floridensis.</title>
        <authorList>
            <consortium name="The Broad Institute Genome Sequencing Platform"/>
            <person name="Cuomo C."/>
            <person name="Becnel J."/>
            <person name="Sanscrainte N."/>
            <person name="Young S.K."/>
            <person name="Zeng Q."/>
            <person name="Gargeya S."/>
            <person name="Fitzgerald M."/>
            <person name="Haas B."/>
            <person name="Abouelleil A."/>
            <person name="Alvarado L."/>
            <person name="Arachchi H.M."/>
            <person name="Berlin A."/>
            <person name="Chapman S.B."/>
            <person name="Gearin G."/>
            <person name="Goldberg J."/>
            <person name="Griggs A."/>
            <person name="Gujja S."/>
            <person name="Hansen M."/>
            <person name="Heiman D."/>
            <person name="Howarth C."/>
            <person name="Larimer J."/>
            <person name="Lui A."/>
            <person name="MacDonald P.J.P."/>
            <person name="McCowen C."/>
            <person name="Montmayeur A."/>
            <person name="Murphy C."/>
            <person name="Neiman D."/>
            <person name="Pearson M."/>
            <person name="Priest M."/>
            <person name="Roberts A."/>
            <person name="Saif S."/>
            <person name="Shea T."/>
            <person name="Sisk P."/>
            <person name="Stolte C."/>
            <person name="Sykes S."/>
            <person name="Wortman J."/>
            <person name="Nusbaum C."/>
            <person name="Birren B."/>
        </authorList>
    </citation>
    <scope>NUCLEOTIDE SEQUENCE [LARGE SCALE GENOMIC DNA]</scope>
    <source>
        <strain evidence="18">floridensis</strain>
    </source>
</reference>
<dbReference type="AlphaFoldDB" id="L2GRW8"/>
<dbReference type="GO" id="GO:0003910">
    <property type="term" value="F:DNA ligase (ATP) activity"/>
    <property type="evidence" value="ECO:0007669"/>
    <property type="project" value="UniProtKB-EC"/>
</dbReference>
<sequence>MLALFKDLCCIFEKIAEKSGRLEIQQILSNYLSTLDKNNMVIAFYLCTGTVYPTYENKELNIGEGILYKVIGDMTGRNIKALKGEYAECGDLGQIACKYKINKLVQMKKNFELCEIYDGLRKIGEIEGKDAIVRKKNAILKILSVMSTIEIRYFVRLLEGKLKIGLAIQTVLISIGMVFENKEDSLDILKRAYNRCASVEILLDKIHKDGIQSLECLGIVPLIPFRAMLCNPLSSFAVGFSDFICEVKYDGERIQIHKKDDQVKFYSRNGEDSTFKYPDLAMIVRAEKNNFILDGEVVAYDTSTGKILSFQVLSTRKRKDVGKVDVFICVFVFDILSINGKCLLDRTLRERRDVLKNMIREQDGIKYAESLGEMNITKPSGDINNINVVPDDLNGVQEEPTSNKLVDKSALQVEDKNGPKNEENTVFTAESMRENSIHENKHEPKRKIADLEQSKIKSTKRSKIDMTEKSPTQIHIEETIEKAFNESLNQRHEGLIIKNLNSLYVPNKRSNDWLKLKKDYISMADTVDLVVMGAFYGKGKRTGVYGGFLMGCYNNERVEAICKLGTGFDEQTLGSLKDKLNVSKSVPKLYKYSDSSTPDLWIDPEYVFEVNAASISNSPLYTTGLSLRFPRFIKIREDKRIEDATTLSYIKLMTRKENRE</sequence>
<dbReference type="HOGENOM" id="CLU_005138_4_1_1"/>
<protein>
    <recommendedName>
        <fullName evidence="14">DNA ligase</fullName>
        <ecNumber evidence="14">6.5.1.1</ecNumber>
    </recommendedName>
</protein>
<dbReference type="GeneID" id="19879975"/>
<dbReference type="InterPro" id="IPR012340">
    <property type="entry name" value="NA-bd_OB-fold"/>
</dbReference>
<dbReference type="GO" id="GO:0006273">
    <property type="term" value="P:lagging strand elongation"/>
    <property type="evidence" value="ECO:0007669"/>
    <property type="project" value="TreeGrafter"/>
</dbReference>
<dbReference type="InterPro" id="IPR012308">
    <property type="entry name" value="DNA_ligase_ATP-dep_N"/>
</dbReference>
<dbReference type="VEuPathDB" id="MicrosporidiaDB:VCUG_02108"/>
<keyword evidence="3 14" id="KW-0436">Ligase</keyword>
<keyword evidence="8 14" id="KW-0067">ATP-binding</keyword>
<evidence type="ECO:0000259" key="16">
    <source>
        <dbReference type="PROSITE" id="PS50160"/>
    </source>
</evidence>
<evidence type="ECO:0000256" key="8">
    <source>
        <dbReference type="ARBA" id="ARBA00022840"/>
    </source>
</evidence>
<dbReference type="GO" id="GO:0051301">
    <property type="term" value="P:cell division"/>
    <property type="evidence" value="ECO:0007669"/>
    <property type="project" value="UniProtKB-KW"/>
</dbReference>
<keyword evidence="4" id="KW-0132">Cell division</keyword>
<accession>L2GRW8</accession>
<dbReference type="GO" id="GO:0071897">
    <property type="term" value="P:DNA biosynthetic process"/>
    <property type="evidence" value="ECO:0007669"/>
    <property type="project" value="InterPro"/>
</dbReference>
<keyword evidence="6 14" id="KW-0547">Nucleotide-binding</keyword>
<dbReference type="Gene3D" id="2.40.50.140">
    <property type="entry name" value="Nucleic acid-binding proteins"/>
    <property type="match status" value="1"/>
</dbReference>
<evidence type="ECO:0000256" key="2">
    <source>
        <dbReference type="ARBA" id="ARBA00007572"/>
    </source>
</evidence>
<dbReference type="CDD" id="cd07969">
    <property type="entry name" value="OBF_DNA_ligase_I"/>
    <property type="match status" value="1"/>
</dbReference>
<evidence type="ECO:0000256" key="5">
    <source>
        <dbReference type="ARBA" id="ARBA00022705"/>
    </source>
</evidence>
<dbReference type="PANTHER" id="PTHR45674">
    <property type="entry name" value="DNA LIGASE 1/3 FAMILY MEMBER"/>
    <property type="match status" value="1"/>
</dbReference>
<evidence type="ECO:0000256" key="6">
    <source>
        <dbReference type="ARBA" id="ARBA00022741"/>
    </source>
</evidence>
<dbReference type="InterPro" id="IPR012310">
    <property type="entry name" value="DNA_ligase_ATP-dep_cent"/>
</dbReference>
<dbReference type="InParanoid" id="L2GRW8"/>
<evidence type="ECO:0000256" key="14">
    <source>
        <dbReference type="RuleBase" id="RU000617"/>
    </source>
</evidence>
<dbReference type="FunFam" id="3.30.470.30:FF:000002">
    <property type="entry name" value="DNA ligase"/>
    <property type="match status" value="1"/>
</dbReference>
<dbReference type="InterPro" id="IPR000977">
    <property type="entry name" value="DNA_ligase_ATP-dep"/>
</dbReference>
<dbReference type="STRING" id="948595.L2GRW8"/>
<dbReference type="Gene3D" id="1.10.3260.10">
    <property type="entry name" value="DNA ligase, ATP-dependent, N-terminal domain"/>
    <property type="match status" value="1"/>
</dbReference>
<comment type="similarity">
    <text evidence="2 15">Belongs to the ATP-dependent DNA ligase family.</text>
</comment>
<keyword evidence="12" id="KW-0131">Cell cycle</keyword>